<dbReference type="PANTHER" id="PTHR33991">
    <property type="entry name" value="DNA REPAIR PROTEIN RECO"/>
    <property type="match status" value="1"/>
</dbReference>
<evidence type="ECO:0000256" key="3">
    <source>
        <dbReference type="ARBA" id="ARBA00022763"/>
    </source>
</evidence>
<evidence type="ECO:0000313" key="10">
    <source>
        <dbReference type="EMBL" id="EEG90316.1"/>
    </source>
</evidence>
<proteinExistence type="inferred from homology"/>
<dbReference type="AlphaFoldDB" id="C0B8S9"/>
<dbReference type="InterPro" id="IPR012340">
    <property type="entry name" value="NA-bd_OB-fold"/>
</dbReference>
<evidence type="ECO:0000313" key="11">
    <source>
        <dbReference type="Proteomes" id="UP000003793"/>
    </source>
</evidence>
<keyword evidence="5 7" id="KW-0234">DNA repair</keyword>
<feature type="compositionally biased region" description="Basic residues" evidence="8">
    <location>
        <begin position="14"/>
        <end position="25"/>
    </location>
</feature>
<organism evidence="10 11">
    <name type="scientific">Coprococcus comes ATCC 27758</name>
    <dbReference type="NCBI Taxonomy" id="470146"/>
    <lineage>
        <taxon>Bacteria</taxon>
        <taxon>Bacillati</taxon>
        <taxon>Bacillota</taxon>
        <taxon>Clostridia</taxon>
        <taxon>Lachnospirales</taxon>
        <taxon>Lachnospiraceae</taxon>
        <taxon>Coprococcus</taxon>
    </lineage>
</organism>
<dbReference type="EMBL" id="ABVR01000039">
    <property type="protein sequence ID" value="EEG90316.1"/>
    <property type="molecule type" value="Genomic_DNA"/>
</dbReference>
<keyword evidence="4 7" id="KW-0233">DNA recombination</keyword>
<dbReference type="HOGENOM" id="CLU_066632_3_0_9"/>
<evidence type="ECO:0000256" key="7">
    <source>
        <dbReference type="HAMAP-Rule" id="MF_00201"/>
    </source>
</evidence>
<dbReference type="PANTHER" id="PTHR33991:SF1">
    <property type="entry name" value="DNA REPAIR PROTEIN RECO"/>
    <property type="match status" value="1"/>
</dbReference>
<dbReference type="InterPro" id="IPR042242">
    <property type="entry name" value="RecO_C"/>
</dbReference>
<evidence type="ECO:0000256" key="4">
    <source>
        <dbReference type="ARBA" id="ARBA00023172"/>
    </source>
</evidence>
<gene>
    <name evidence="7 10" type="primary">recO</name>
    <name evidence="10" type="ORF">COPCOM_01553</name>
</gene>
<dbReference type="Pfam" id="PF11967">
    <property type="entry name" value="RecO_N"/>
    <property type="match status" value="1"/>
</dbReference>
<name>C0B8S9_9FIRM</name>
<dbReference type="Proteomes" id="UP000003793">
    <property type="component" value="Unassembled WGS sequence"/>
</dbReference>
<dbReference type="InterPro" id="IPR003717">
    <property type="entry name" value="RecO"/>
</dbReference>
<comment type="function">
    <text evidence="7">Involved in DNA repair and RecF pathway recombination.</text>
</comment>
<accession>C0B8S9</accession>
<evidence type="ECO:0000256" key="1">
    <source>
        <dbReference type="ARBA" id="ARBA00007452"/>
    </source>
</evidence>
<dbReference type="Gene3D" id="1.20.1440.120">
    <property type="entry name" value="Recombination protein O, C-terminal domain"/>
    <property type="match status" value="1"/>
</dbReference>
<dbReference type="Pfam" id="PF02565">
    <property type="entry name" value="RecO_C"/>
    <property type="match status" value="1"/>
</dbReference>
<dbReference type="GO" id="GO:0006310">
    <property type="term" value="P:DNA recombination"/>
    <property type="evidence" value="ECO:0007669"/>
    <property type="project" value="UniProtKB-UniRule"/>
</dbReference>
<evidence type="ECO:0000256" key="2">
    <source>
        <dbReference type="ARBA" id="ARBA00021310"/>
    </source>
</evidence>
<dbReference type="GO" id="GO:0006302">
    <property type="term" value="P:double-strand break repair"/>
    <property type="evidence" value="ECO:0007669"/>
    <property type="project" value="TreeGrafter"/>
</dbReference>
<feature type="region of interest" description="Disordered" evidence="8">
    <location>
        <begin position="1"/>
        <end position="26"/>
    </location>
</feature>
<dbReference type="GO" id="GO:0043590">
    <property type="term" value="C:bacterial nucleoid"/>
    <property type="evidence" value="ECO:0007669"/>
    <property type="project" value="TreeGrafter"/>
</dbReference>
<protein>
    <recommendedName>
        <fullName evidence="2 7">DNA repair protein RecO</fullName>
    </recommendedName>
    <alternativeName>
        <fullName evidence="6 7">Recombination protein O</fullName>
    </alternativeName>
</protein>
<keyword evidence="3 7" id="KW-0227">DNA damage</keyword>
<dbReference type="SUPFAM" id="SSF57863">
    <property type="entry name" value="ArfGap/RecO-like zinc finger"/>
    <property type="match status" value="1"/>
</dbReference>
<evidence type="ECO:0000256" key="5">
    <source>
        <dbReference type="ARBA" id="ARBA00023204"/>
    </source>
</evidence>
<dbReference type="HAMAP" id="MF_00201">
    <property type="entry name" value="RecO"/>
    <property type="match status" value="1"/>
</dbReference>
<sequence length="280" mass="31878">MQEQDGWRIISPTGKRKSAKRKRRNTGTNAVNQLTTMTGMILSVAPIGEYDKRVVILTKEKGKISAFAKGARRPNSPLAGACTPCNFGKFMLYEGRNSNTLQSAEIENYFAELRTDVEAAYYAFYFLEFADFYTREANDEREMLKLLYQTMRVLTKKIIPFELVRYIFELKALSVSGEGPQVFQCVRCGNRERPCVFSVKEGGLVCSECGQNVYDGMRLNTSTLYAMQFIVGTPVEKLYTFTLSDEVLKELGKLMGRYLDVYVAHRFKSLEILEQLIGLK</sequence>
<evidence type="ECO:0000256" key="6">
    <source>
        <dbReference type="ARBA" id="ARBA00033409"/>
    </source>
</evidence>
<comment type="similarity">
    <text evidence="1 7">Belongs to the RecO family.</text>
</comment>
<dbReference type="InterPro" id="IPR037278">
    <property type="entry name" value="ARFGAP/RecO"/>
</dbReference>
<dbReference type="InterPro" id="IPR022572">
    <property type="entry name" value="DNA_rep/recomb_RecO_N"/>
</dbReference>
<evidence type="ECO:0000256" key="8">
    <source>
        <dbReference type="SAM" id="MobiDB-lite"/>
    </source>
</evidence>
<reference evidence="10 11" key="2">
    <citation type="submission" date="2009-03" db="EMBL/GenBank/DDBJ databases">
        <title>Draft genome sequence of Coprococcus comes (ATCC 27758).</title>
        <authorList>
            <person name="Sudarsanam P."/>
            <person name="Ley R."/>
            <person name="Guruge J."/>
            <person name="Turnbaugh P.J."/>
            <person name="Mahowald M."/>
            <person name="Liep D."/>
            <person name="Gordon J."/>
        </authorList>
    </citation>
    <scope>NUCLEOTIDE SEQUENCE [LARGE SCALE GENOMIC DNA]</scope>
    <source>
        <strain evidence="10 11">ATCC 27758</strain>
    </source>
</reference>
<feature type="domain" description="DNA replication/recombination mediator RecO N-terminal" evidence="9">
    <location>
        <begin position="35"/>
        <end position="110"/>
    </location>
</feature>
<comment type="caution">
    <text evidence="10">The sequence shown here is derived from an EMBL/GenBank/DDBJ whole genome shotgun (WGS) entry which is preliminary data.</text>
</comment>
<dbReference type="NCBIfam" id="TIGR00613">
    <property type="entry name" value="reco"/>
    <property type="match status" value="1"/>
</dbReference>
<dbReference type="Gene3D" id="2.40.50.140">
    <property type="entry name" value="Nucleic acid-binding proteins"/>
    <property type="match status" value="1"/>
</dbReference>
<dbReference type="SUPFAM" id="SSF50249">
    <property type="entry name" value="Nucleic acid-binding proteins"/>
    <property type="match status" value="1"/>
</dbReference>
<reference evidence="10 11" key="1">
    <citation type="submission" date="2009-02" db="EMBL/GenBank/DDBJ databases">
        <authorList>
            <person name="Fulton L."/>
            <person name="Clifton S."/>
            <person name="Fulton B."/>
            <person name="Xu J."/>
            <person name="Minx P."/>
            <person name="Pepin K.H."/>
            <person name="Johnson M."/>
            <person name="Bhonagiri V."/>
            <person name="Nash W.E."/>
            <person name="Mardis E.R."/>
            <person name="Wilson R.K."/>
        </authorList>
    </citation>
    <scope>NUCLEOTIDE SEQUENCE [LARGE SCALE GENOMIC DNA]</scope>
    <source>
        <strain evidence="10 11">ATCC 27758</strain>
    </source>
</reference>
<evidence type="ECO:0000259" key="9">
    <source>
        <dbReference type="Pfam" id="PF11967"/>
    </source>
</evidence>